<feature type="region of interest" description="Disordered" evidence="13">
    <location>
        <begin position="694"/>
        <end position="717"/>
    </location>
</feature>
<feature type="compositionally biased region" description="Basic residues" evidence="13">
    <location>
        <begin position="801"/>
        <end position="813"/>
    </location>
</feature>
<evidence type="ECO:0000259" key="14">
    <source>
        <dbReference type="PROSITE" id="PS50016"/>
    </source>
</evidence>
<evidence type="ECO:0000256" key="3">
    <source>
        <dbReference type="ARBA" id="ARBA00022771"/>
    </source>
</evidence>
<protein>
    <submittedName>
        <fullName evidence="16">Uncharacterized protein</fullName>
    </submittedName>
</protein>
<evidence type="ECO:0000256" key="11">
    <source>
        <dbReference type="ARBA" id="ARBA00023242"/>
    </source>
</evidence>
<keyword evidence="5" id="KW-0156">Chromatin regulator</keyword>
<dbReference type="Gene3D" id="2.60.120.650">
    <property type="entry name" value="Cupin"/>
    <property type="match status" value="1"/>
</dbReference>
<evidence type="ECO:0000256" key="7">
    <source>
        <dbReference type="ARBA" id="ARBA00023002"/>
    </source>
</evidence>
<dbReference type="Pfam" id="PF00628">
    <property type="entry name" value="PHD"/>
    <property type="match status" value="1"/>
</dbReference>
<dbReference type="InterPro" id="IPR019786">
    <property type="entry name" value="Zinc_finger_PHD-type_CS"/>
</dbReference>
<dbReference type="OrthoDB" id="5876800at2759"/>
<dbReference type="Pfam" id="PF17811">
    <property type="entry name" value="JHD"/>
    <property type="match status" value="1"/>
</dbReference>
<dbReference type="SMART" id="SM00249">
    <property type="entry name" value="PHD"/>
    <property type="match status" value="1"/>
</dbReference>
<comment type="subcellular location">
    <subcellularLocation>
        <location evidence="1">Nucleus</location>
    </subcellularLocation>
</comment>
<evidence type="ECO:0000256" key="6">
    <source>
        <dbReference type="ARBA" id="ARBA00022964"/>
    </source>
</evidence>
<evidence type="ECO:0000313" key="16">
    <source>
        <dbReference type="EMBL" id="KAF2883596.1"/>
    </source>
</evidence>
<dbReference type="GO" id="GO:0008270">
    <property type="term" value="F:zinc ion binding"/>
    <property type="evidence" value="ECO:0007669"/>
    <property type="project" value="UniProtKB-KW"/>
</dbReference>
<evidence type="ECO:0000313" key="17">
    <source>
        <dbReference type="Proteomes" id="UP000801492"/>
    </source>
</evidence>
<keyword evidence="8" id="KW-0408">Iron</keyword>
<keyword evidence="6" id="KW-0223">Dioxygenase</keyword>
<feature type="compositionally biased region" description="Polar residues" evidence="13">
    <location>
        <begin position="614"/>
        <end position="625"/>
    </location>
</feature>
<evidence type="ECO:0000256" key="1">
    <source>
        <dbReference type="ARBA" id="ARBA00004123"/>
    </source>
</evidence>
<dbReference type="PROSITE" id="PS50016">
    <property type="entry name" value="ZF_PHD_2"/>
    <property type="match status" value="1"/>
</dbReference>
<dbReference type="PANTHER" id="PTHR23123">
    <property type="entry name" value="PHD/F-BOX CONTAINING PROTEIN"/>
    <property type="match status" value="1"/>
</dbReference>
<dbReference type="InterPro" id="IPR011011">
    <property type="entry name" value="Znf_FYVE_PHD"/>
</dbReference>
<evidence type="ECO:0000256" key="10">
    <source>
        <dbReference type="ARBA" id="ARBA00023163"/>
    </source>
</evidence>
<gene>
    <name evidence="16" type="ORF">ILUMI_22591</name>
</gene>
<keyword evidence="2" id="KW-0479">Metal-binding</keyword>
<dbReference type="InterPro" id="IPR019787">
    <property type="entry name" value="Znf_PHD-finger"/>
</dbReference>
<dbReference type="InterPro" id="IPR003347">
    <property type="entry name" value="JmjC_dom"/>
</dbReference>
<dbReference type="InterPro" id="IPR041070">
    <property type="entry name" value="JHD"/>
</dbReference>
<dbReference type="Proteomes" id="UP000801492">
    <property type="component" value="Unassembled WGS sequence"/>
</dbReference>
<keyword evidence="7" id="KW-0560">Oxidoreductase</keyword>
<dbReference type="PROSITE" id="PS51184">
    <property type="entry name" value="JMJC"/>
    <property type="match status" value="1"/>
</dbReference>
<feature type="region of interest" description="Disordered" evidence="13">
    <location>
        <begin position="787"/>
        <end position="845"/>
    </location>
</feature>
<evidence type="ECO:0000256" key="2">
    <source>
        <dbReference type="ARBA" id="ARBA00022723"/>
    </source>
</evidence>
<feature type="region of interest" description="Disordered" evidence="13">
    <location>
        <begin position="448"/>
        <end position="474"/>
    </location>
</feature>
<organism evidence="16 17">
    <name type="scientific">Ignelater luminosus</name>
    <name type="common">Cucubano</name>
    <name type="synonym">Pyrophorus luminosus</name>
    <dbReference type="NCBI Taxonomy" id="2038154"/>
    <lineage>
        <taxon>Eukaryota</taxon>
        <taxon>Metazoa</taxon>
        <taxon>Ecdysozoa</taxon>
        <taxon>Arthropoda</taxon>
        <taxon>Hexapoda</taxon>
        <taxon>Insecta</taxon>
        <taxon>Pterygota</taxon>
        <taxon>Neoptera</taxon>
        <taxon>Endopterygota</taxon>
        <taxon>Coleoptera</taxon>
        <taxon>Polyphaga</taxon>
        <taxon>Elateriformia</taxon>
        <taxon>Elateroidea</taxon>
        <taxon>Elateridae</taxon>
        <taxon>Agrypninae</taxon>
        <taxon>Pyrophorini</taxon>
        <taxon>Ignelater</taxon>
    </lineage>
</organism>
<dbReference type="PROSITE" id="PS01359">
    <property type="entry name" value="ZF_PHD_1"/>
    <property type="match status" value="1"/>
</dbReference>
<dbReference type="Gene3D" id="1.20.58.1360">
    <property type="match status" value="1"/>
</dbReference>
<name>A0A8K0CDL1_IGNLU</name>
<dbReference type="SUPFAM" id="SSF57903">
    <property type="entry name" value="FYVE/PHD zinc finger"/>
    <property type="match status" value="1"/>
</dbReference>
<dbReference type="AlphaFoldDB" id="A0A8K0CDL1"/>
<keyword evidence="9" id="KW-0805">Transcription regulation</keyword>
<evidence type="ECO:0000256" key="12">
    <source>
        <dbReference type="PROSITE-ProRule" id="PRU00146"/>
    </source>
</evidence>
<evidence type="ECO:0000256" key="4">
    <source>
        <dbReference type="ARBA" id="ARBA00022833"/>
    </source>
</evidence>
<proteinExistence type="predicted"/>
<dbReference type="CDD" id="cd15554">
    <property type="entry name" value="PHD_PHF2_like"/>
    <property type="match status" value="1"/>
</dbReference>
<feature type="compositionally biased region" description="Basic and acidic residues" evidence="13">
    <location>
        <begin position="791"/>
        <end position="800"/>
    </location>
</feature>
<sequence length="863" mass="98477">MDVVYCLCGRTYDPNVFMIQCDACKDWFHGSCCNFQEYTSIEIEKFHCPRCAPLYGPSVYKPYLNWHRHDYWDPNAASKSVQTGTPVFVRELRARHFASEGDVVLHMRGQQLTELVLQQQGFNSPIVVDSKDGLGMTIPPDNFSLYDVEAFIGGDMEVDVIDVTRQADIKMKLRDYVAYYNSLNRTRIFNVVSLEFSNTGLTRLVEAPTVARKLDWVNTMWPRNYRVPAPQVQKYCLMSVKDSYTDFHVDFGGTSVWYHVLRGEKIFYFIRPTPANLTLYQQWMTSSNQSETFFGDQVDSCYKCTLRQGQTMLIPTGWIHAVLTPIDSLVFGGNFLHSLNIPMQLQIYDVEKKTKTVEKFRFPNFETINWFGAEKLYEQIKELNMEEKKCPATLLTGLKTLLSALKQWNMEKDYNTCTREQIPDGLNSSKLIKDISKEIRHAERFINTLNPPKPERESKRKRRRPFNKDFIDYPLSPKSSHDYFSDARSDFNQPPPIKLTLPKPAMYPYSNVAANKSFPPSDPLPSDGWSSPSFCRPEETTAVHRGGAVLKFKLGTKDYFAHNQPDVTDASVVNHLISPSSTKSIYDFHDDSEKEEGVLTIDENQKKSKKKSVNARNTPKTKTGTTWCIKSKKTKSDLNANAESSELPKNGIESLLKASAFTNKIMDNGYGRTSPSTEDAIAGMLSISQMYIPGRNQTRTARKPRSTDSPPLDEENINNVHQDEDYIYPSLDNSDDEEIHIFKPRGRSKIDEAWNPKARVGPLLPKMNRPTREGTKKQAVEKVLEAAAAKRATETPEKSPKRQYRRRKVKPKPVVKNSSLPSTSSSSVVPSTSTPIISHKQRKGMKTVKQRLGKILKIHKMIY</sequence>
<evidence type="ECO:0000256" key="5">
    <source>
        <dbReference type="ARBA" id="ARBA00022853"/>
    </source>
</evidence>
<keyword evidence="3 12" id="KW-0863">Zinc-finger</keyword>
<reference evidence="16" key="1">
    <citation type="submission" date="2019-08" db="EMBL/GenBank/DDBJ databases">
        <title>The genome of the North American firefly Photinus pyralis.</title>
        <authorList>
            <consortium name="Photinus pyralis genome working group"/>
            <person name="Fallon T.R."/>
            <person name="Sander Lower S.E."/>
            <person name="Weng J.-K."/>
        </authorList>
    </citation>
    <scope>NUCLEOTIDE SEQUENCE</scope>
    <source>
        <strain evidence="16">TRF0915ILg1</strain>
        <tissue evidence="16">Whole body</tissue>
    </source>
</reference>
<comment type="caution">
    <text evidence="16">The sequence shown here is derived from an EMBL/GenBank/DDBJ whole genome shotgun (WGS) entry which is preliminary data.</text>
</comment>
<accession>A0A8K0CDL1</accession>
<feature type="domain" description="PHD-type" evidence="14">
    <location>
        <begin position="3"/>
        <end position="54"/>
    </location>
</feature>
<dbReference type="GO" id="GO:0006325">
    <property type="term" value="P:chromatin organization"/>
    <property type="evidence" value="ECO:0007669"/>
    <property type="project" value="UniProtKB-KW"/>
</dbReference>
<dbReference type="Pfam" id="PF02373">
    <property type="entry name" value="JmjC"/>
    <property type="match status" value="1"/>
</dbReference>
<keyword evidence="17" id="KW-1185">Reference proteome</keyword>
<keyword evidence="4" id="KW-0862">Zinc</keyword>
<evidence type="ECO:0000256" key="13">
    <source>
        <dbReference type="SAM" id="MobiDB-lite"/>
    </source>
</evidence>
<dbReference type="SMART" id="SM00558">
    <property type="entry name" value="JmjC"/>
    <property type="match status" value="1"/>
</dbReference>
<dbReference type="GO" id="GO:0051213">
    <property type="term" value="F:dioxygenase activity"/>
    <property type="evidence" value="ECO:0007669"/>
    <property type="project" value="UniProtKB-KW"/>
</dbReference>
<dbReference type="GO" id="GO:0005634">
    <property type="term" value="C:nucleus"/>
    <property type="evidence" value="ECO:0007669"/>
    <property type="project" value="UniProtKB-SubCell"/>
</dbReference>
<dbReference type="InterPro" id="IPR001965">
    <property type="entry name" value="Znf_PHD"/>
</dbReference>
<feature type="domain" description="JmjC" evidence="15">
    <location>
        <begin position="196"/>
        <end position="352"/>
    </location>
</feature>
<evidence type="ECO:0000256" key="9">
    <source>
        <dbReference type="ARBA" id="ARBA00023015"/>
    </source>
</evidence>
<keyword evidence="11" id="KW-0539">Nucleus</keyword>
<keyword evidence="10" id="KW-0804">Transcription</keyword>
<dbReference type="InterPro" id="IPR050690">
    <property type="entry name" value="JHDM1_Histone_Demethylase"/>
</dbReference>
<feature type="compositionally biased region" description="Low complexity" evidence="13">
    <location>
        <begin position="814"/>
        <end position="838"/>
    </location>
</feature>
<evidence type="ECO:0000256" key="8">
    <source>
        <dbReference type="ARBA" id="ARBA00023004"/>
    </source>
</evidence>
<feature type="region of interest" description="Disordered" evidence="13">
    <location>
        <begin position="604"/>
        <end position="625"/>
    </location>
</feature>
<dbReference type="EMBL" id="VTPC01090353">
    <property type="protein sequence ID" value="KAF2883596.1"/>
    <property type="molecule type" value="Genomic_DNA"/>
</dbReference>
<dbReference type="SUPFAM" id="SSF51197">
    <property type="entry name" value="Clavaminate synthase-like"/>
    <property type="match status" value="1"/>
</dbReference>
<evidence type="ECO:0000259" key="15">
    <source>
        <dbReference type="PROSITE" id="PS51184"/>
    </source>
</evidence>